<dbReference type="Proteomes" id="UP000005413">
    <property type="component" value="Unassembled WGS sequence"/>
</dbReference>
<protein>
    <submittedName>
        <fullName evidence="1">Uncharacterized protein</fullName>
    </submittedName>
</protein>
<comment type="caution">
    <text evidence="1">The sequence shown here is derived from an EMBL/GenBank/DDBJ whole genome shotgun (WGS) entry which is preliminary data.</text>
</comment>
<evidence type="ECO:0000313" key="2">
    <source>
        <dbReference type="Proteomes" id="UP000005413"/>
    </source>
</evidence>
<keyword evidence="2" id="KW-1185">Reference proteome</keyword>
<gene>
    <name evidence="1" type="ORF">SS7213T_03010</name>
</gene>
<accession>G5JGN1</accession>
<sequence length="40" mass="4701">NNFSFNFTLSIVKQIKNKENKVLSEIRKQCDVDELSIEND</sequence>
<evidence type="ECO:0000313" key="1">
    <source>
        <dbReference type="EMBL" id="EHJ08655.1"/>
    </source>
</evidence>
<organism evidence="1 2">
    <name type="scientific">Staphylococcus simiae CCM 7213 = CCUG 51256</name>
    <dbReference type="NCBI Taxonomy" id="911238"/>
    <lineage>
        <taxon>Bacteria</taxon>
        <taxon>Bacillati</taxon>
        <taxon>Bacillota</taxon>
        <taxon>Bacilli</taxon>
        <taxon>Bacillales</taxon>
        <taxon>Staphylococcaceae</taxon>
        <taxon>Staphylococcus</taxon>
    </lineage>
</organism>
<reference evidence="1 2" key="1">
    <citation type="journal article" date="2012" name="BMC Genomics">
        <title>Comparative genomic analysis of the genus Staphylococcus including Staphylococcus aureus and its newly described sister species Staphylococcus simiae.</title>
        <authorList>
            <person name="Suzuki H."/>
            <person name="Lefebure T."/>
            <person name="Pavinski Bitar P."/>
            <person name="Stanhope M.J."/>
        </authorList>
    </citation>
    <scope>NUCLEOTIDE SEQUENCE [LARGE SCALE GENOMIC DNA]</scope>
    <source>
        <strain evidence="1 2">CCM 7213</strain>
    </source>
</reference>
<feature type="non-terminal residue" evidence="1">
    <location>
        <position position="40"/>
    </location>
</feature>
<name>G5JGN1_9STAP</name>
<dbReference type="EMBL" id="AEUN01000148">
    <property type="protein sequence ID" value="EHJ08655.1"/>
    <property type="molecule type" value="Genomic_DNA"/>
</dbReference>
<dbReference type="AlphaFoldDB" id="G5JGN1"/>
<proteinExistence type="predicted"/>
<feature type="non-terminal residue" evidence="1">
    <location>
        <position position="1"/>
    </location>
</feature>